<evidence type="ECO:0000256" key="11">
    <source>
        <dbReference type="RuleBase" id="RU361183"/>
    </source>
</evidence>
<dbReference type="InterPro" id="IPR001506">
    <property type="entry name" value="Peptidase_M12A"/>
</dbReference>
<dbReference type="EMBL" id="JASPKY010000067">
    <property type="protein sequence ID" value="KAK9743615.1"/>
    <property type="molecule type" value="Genomic_DNA"/>
</dbReference>
<keyword evidence="5 10" id="KW-0862">Zinc</keyword>
<keyword evidence="14" id="KW-1185">Reference proteome</keyword>
<dbReference type="PANTHER" id="PTHR10127:SF814">
    <property type="entry name" value="MEPRIN A SUBUNIT BETA"/>
    <property type="match status" value="1"/>
</dbReference>
<dbReference type="SUPFAM" id="SSF55486">
    <property type="entry name" value="Metalloproteases ('zincins'), catalytic domain"/>
    <property type="match status" value="1"/>
</dbReference>
<evidence type="ECO:0000256" key="6">
    <source>
        <dbReference type="ARBA" id="ARBA00023049"/>
    </source>
</evidence>
<evidence type="ECO:0000313" key="14">
    <source>
        <dbReference type="Proteomes" id="UP001458880"/>
    </source>
</evidence>
<feature type="active site" evidence="10">
    <location>
        <position position="180"/>
    </location>
</feature>
<comment type="cofactor">
    <cofactor evidence="10 11">
        <name>Zn(2+)</name>
        <dbReference type="ChEBI" id="CHEBI:29105"/>
    </cofactor>
    <text evidence="10 11">Binds 1 zinc ion per subunit.</text>
</comment>
<dbReference type="InterPro" id="IPR024079">
    <property type="entry name" value="MetalloPept_cat_dom_sf"/>
</dbReference>
<evidence type="ECO:0000256" key="9">
    <source>
        <dbReference type="ARBA" id="ARBA00023180"/>
    </source>
</evidence>
<keyword evidence="2 10" id="KW-0479">Metal-binding</keyword>
<dbReference type="PANTHER" id="PTHR10127">
    <property type="entry name" value="DISCOIDIN, CUB, EGF, LAMININ , AND ZINC METALLOPROTEASE DOMAIN CONTAINING"/>
    <property type="match status" value="1"/>
</dbReference>
<dbReference type="PROSITE" id="PS51864">
    <property type="entry name" value="ASTACIN"/>
    <property type="match status" value="1"/>
</dbReference>
<dbReference type="GO" id="GO:0004222">
    <property type="term" value="F:metalloendopeptidase activity"/>
    <property type="evidence" value="ECO:0007669"/>
    <property type="project" value="UniProtKB-UniRule"/>
</dbReference>
<reference evidence="13 14" key="1">
    <citation type="journal article" date="2024" name="BMC Genomics">
        <title>De novo assembly and annotation of Popillia japonica's genome with initial clues to its potential as an invasive pest.</title>
        <authorList>
            <person name="Cucini C."/>
            <person name="Boschi S."/>
            <person name="Funari R."/>
            <person name="Cardaioli E."/>
            <person name="Iannotti N."/>
            <person name="Marturano G."/>
            <person name="Paoli F."/>
            <person name="Bruttini M."/>
            <person name="Carapelli A."/>
            <person name="Frati F."/>
            <person name="Nardi F."/>
        </authorList>
    </citation>
    <scope>NUCLEOTIDE SEQUENCE [LARGE SCALE GENOMIC DNA]</scope>
    <source>
        <strain evidence="13">DMR45628</strain>
    </source>
</reference>
<dbReference type="Proteomes" id="UP001458880">
    <property type="component" value="Unassembled WGS sequence"/>
</dbReference>
<evidence type="ECO:0000256" key="2">
    <source>
        <dbReference type="ARBA" id="ARBA00022723"/>
    </source>
</evidence>
<evidence type="ECO:0000256" key="3">
    <source>
        <dbReference type="ARBA" id="ARBA00022729"/>
    </source>
</evidence>
<evidence type="ECO:0000259" key="12">
    <source>
        <dbReference type="PROSITE" id="PS51864"/>
    </source>
</evidence>
<feature type="binding site" evidence="10">
    <location>
        <position position="183"/>
    </location>
    <ligand>
        <name>Zn(2+)</name>
        <dbReference type="ChEBI" id="CHEBI:29105"/>
        <note>catalytic</note>
    </ligand>
</feature>
<organism evidence="13 14">
    <name type="scientific">Popillia japonica</name>
    <name type="common">Japanese beetle</name>
    <dbReference type="NCBI Taxonomy" id="7064"/>
    <lineage>
        <taxon>Eukaryota</taxon>
        <taxon>Metazoa</taxon>
        <taxon>Ecdysozoa</taxon>
        <taxon>Arthropoda</taxon>
        <taxon>Hexapoda</taxon>
        <taxon>Insecta</taxon>
        <taxon>Pterygota</taxon>
        <taxon>Neoptera</taxon>
        <taxon>Endopterygota</taxon>
        <taxon>Coleoptera</taxon>
        <taxon>Polyphaga</taxon>
        <taxon>Scarabaeiformia</taxon>
        <taxon>Scarabaeidae</taxon>
        <taxon>Rutelinae</taxon>
        <taxon>Popillia</taxon>
    </lineage>
</organism>
<keyword evidence="1 10" id="KW-0645">Protease</keyword>
<accession>A0AAW1M8S8</accession>
<evidence type="ECO:0000256" key="10">
    <source>
        <dbReference type="PROSITE-ProRule" id="PRU01211"/>
    </source>
</evidence>
<dbReference type="SMART" id="SM00235">
    <property type="entry name" value="ZnMc"/>
    <property type="match status" value="1"/>
</dbReference>
<dbReference type="GO" id="GO:0006508">
    <property type="term" value="P:proteolysis"/>
    <property type="evidence" value="ECO:0007669"/>
    <property type="project" value="UniProtKB-KW"/>
</dbReference>
<keyword evidence="9" id="KW-0325">Glycoprotein</keyword>
<evidence type="ECO:0000256" key="8">
    <source>
        <dbReference type="ARBA" id="ARBA00023157"/>
    </source>
</evidence>
<dbReference type="Pfam" id="PF01400">
    <property type="entry name" value="Astacin"/>
    <property type="match status" value="1"/>
</dbReference>
<feature type="binding site" evidence="10">
    <location>
        <position position="179"/>
    </location>
    <ligand>
        <name>Zn(2+)</name>
        <dbReference type="ChEBI" id="CHEBI:29105"/>
        <note>catalytic</note>
    </ligand>
</feature>
<dbReference type="PRINTS" id="PR00480">
    <property type="entry name" value="ASTACIN"/>
</dbReference>
<evidence type="ECO:0000256" key="1">
    <source>
        <dbReference type="ARBA" id="ARBA00022670"/>
    </source>
</evidence>
<evidence type="ECO:0000256" key="5">
    <source>
        <dbReference type="ARBA" id="ARBA00022833"/>
    </source>
</evidence>
<dbReference type="InterPro" id="IPR034035">
    <property type="entry name" value="Astacin-like_dom"/>
</dbReference>
<keyword evidence="7" id="KW-0865">Zymogen</keyword>
<feature type="domain" description="Peptidase M12A" evidence="12">
    <location>
        <begin position="82"/>
        <end position="280"/>
    </location>
</feature>
<dbReference type="FunFam" id="3.40.390.10:FF:000015">
    <property type="entry name" value="Meprin A subunit"/>
    <property type="match status" value="1"/>
</dbReference>
<dbReference type="GO" id="GO:0008270">
    <property type="term" value="F:zinc ion binding"/>
    <property type="evidence" value="ECO:0007669"/>
    <property type="project" value="UniProtKB-UniRule"/>
</dbReference>
<evidence type="ECO:0000313" key="13">
    <source>
        <dbReference type="EMBL" id="KAK9743615.1"/>
    </source>
</evidence>
<name>A0AAW1M8S8_POPJA</name>
<feature type="binding site" evidence="10">
    <location>
        <position position="189"/>
    </location>
    <ligand>
        <name>Zn(2+)</name>
        <dbReference type="ChEBI" id="CHEBI:29105"/>
        <note>catalytic</note>
    </ligand>
</feature>
<evidence type="ECO:0000256" key="4">
    <source>
        <dbReference type="ARBA" id="ARBA00022801"/>
    </source>
</evidence>
<keyword evidence="6 10" id="KW-0482">Metalloprotease</keyword>
<dbReference type="AlphaFoldDB" id="A0AAW1M8S8"/>
<comment type="caution">
    <text evidence="13">The sequence shown here is derived from an EMBL/GenBank/DDBJ whole genome shotgun (WGS) entry which is preliminary data.</text>
</comment>
<comment type="caution">
    <text evidence="10">Lacks conserved residue(s) required for the propagation of feature annotation.</text>
</comment>
<dbReference type="EC" id="3.4.24.-" evidence="11"/>
<gene>
    <name evidence="13" type="ORF">QE152_g8400</name>
</gene>
<keyword evidence="4 10" id="KW-0378">Hydrolase</keyword>
<protein>
    <recommendedName>
        <fullName evidence="11">Metalloendopeptidase</fullName>
        <ecNumber evidence="11">3.4.24.-</ecNumber>
    </recommendedName>
</protein>
<keyword evidence="8 10" id="KW-1015">Disulfide bond</keyword>
<feature type="disulfide bond" evidence="10">
    <location>
        <begin position="124"/>
        <end position="279"/>
    </location>
</feature>
<dbReference type="CDD" id="cd04280">
    <property type="entry name" value="ZnMc_astacin_like"/>
    <property type="match status" value="1"/>
</dbReference>
<proteinExistence type="predicted"/>
<evidence type="ECO:0000256" key="7">
    <source>
        <dbReference type="ARBA" id="ARBA00023145"/>
    </source>
</evidence>
<dbReference type="InterPro" id="IPR006026">
    <property type="entry name" value="Peptidase_Metallo"/>
</dbReference>
<sequence length="283" mass="32402">MLHYFGLWFQARSKMLKLSFLVVLAIFEFVATAPTISSPGLRILTPAQFERLQTWTQGDKQEMWELSGQFEGDMVLEAGQRNGLINERYRWSNNEIPYVLAPGFDTEEIEWIKKSLEEFVDRTCLTVRERTPSDTDYVYVTGDNSGCWSYVGRRGGMQTLNLQRSYPGNGCFRNGTIVHEFLHAAGFYHQQSSPDRDDYVIIVWENIQSGTQGNFDKMSWDVVTTFGQPYDFGSVMHYGAYAFSANGERTIITLDPEAEIGQRYAMSEIDATKVNLMYCPDKV</sequence>
<dbReference type="Gene3D" id="3.40.390.10">
    <property type="entry name" value="Collagenase (Catalytic Domain)"/>
    <property type="match status" value="1"/>
</dbReference>
<keyword evidence="3" id="KW-0732">Signal</keyword>